<dbReference type="EMBL" id="JBCGBO010000001">
    <property type="protein sequence ID" value="KAK9230669.1"/>
    <property type="molecule type" value="Genomic_DNA"/>
</dbReference>
<dbReference type="AlphaFoldDB" id="A0AAP0R1C7"/>
<dbReference type="Proteomes" id="UP001428341">
    <property type="component" value="Unassembled WGS sequence"/>
</dbReference>
<gene>
    <name evidence="1" type="ORF">WN944_023641</name>
</gene>
<proteinExistence type="predicted"/>
<reference evidence="1 2" key="1">
    <citation type="submission" date="2024-05" db="EMBL/GenBank/DDBJ databases">
        <title>Haplotype-resolved chromosome-level genome assembly of Huyou (Citrus changshanensis).</title>
        <authorList>
            <person name="Miao C."/>
            <person name="Chen W."/>
            <person name="Wu Y."/>
            <person name="Wang L."/>
            <person name="Zhao S."/>
            <person name="Grierson D."/>
            <person name="Xu C."/>
            <person name="Chen K."/>
        </authorList>
    </citation>
    <scope>NUCLEOTIDE SEQUENCE [LARGE SCALE GENOMIC DNA]</scope>
    <source>
        <strain evidence="1">01-14</strain>
        <tissue evidence="1">Leaf</tissue>
    </source>
</reference>
<evidence type="ECO:0000313" key="2">
    <source>
        <dbReference type="Proteomes" id="UP001428341"/>
    </source>
</evidence>
<name>A0AAP0R1C7_9ROSI</name>
<protein>
    <submittedName>
        <fullName evidence="1">Uncharacterized protein</fullName>
    </submittedName>
</protein>
<organism evidence="1 2">
    <name type="scientific">Citrus x changshan-huyou</name>
    <dbReference type="NCBI Taxonomy" id="2935761"/>
    <lineage>
        <taxon>Eukaryota</taxon>
        <taxon>Viridiplantae</taxon>
        <taxon>Streptophyta</taxon>
        <taxon>Embryophyta</taxon>
        <taxon>Tracheophyta</taxon>
        <taxon>Spermatophyta</taxon>
        <taxon>Magnoliopsida</taxon>
        <taxon>eudicotyledons</taxon>
        <taxon>Gunneridae</taxon>
        <taxon>Pentapetalae</taxon>
        <taxon>rosids</taxon>
        <taxon>malvids</taxon>
        <taxon>Sapindales</taxon>
        <taxon>Rutaceae</taxon>
        <taxon>Aurantioideae</taxon>
        <taxon>Citrus</taxon>
    </lineage>
</organism>
<keyword evidence="2" id="KW-1185">Reference proteome</keyword>
<accession>A0AAP0R1C7</accession>
<evidence type="ECO:0000313" key="1">
    <source>
        <dbReference type="EMBL" id="KAK9230669.1"/>
    </source>
</evidence>
<comment type="caution">
    <text evidence="1">The sequence shown here is derived from an EMBL/GenBank/DDBJ whole genome shotgun (WGS) entry which is preliminary data.</text>
</comment>
<sequence>MRREALLYKYSFEKRWRKINKNESVPIKIEKTLLKEGTLEQRRHFTDLFLPWNKNARVSNDFQKGSEISKLNKKAFHRLVTRNEALLNKHNWEKRWREIFEDESVPAKAKEKLLENGTLVRQVPILEPDPEEHISAVSMDISMRALLNTVDYDAKVVDILQHVKRVKVFDREDVKEEMSDIVKVVCLHIIMLGCSIDPRVESFATTMTFLKKLSTYKFMRNKLAWIDNEFGSTQYVKSWELDQKNEGK</sequence>